<sequence length="75" mass="8517">MSSSHEVQVLFHSEFWDQRYAKAAAADGDDNNKPTHEWYQDFEKLEPFFAKHLLGPRKAGDGPRILRLGSGDSVN</sequence>
<reference evidence="1" key="1">
    <citation type="journal article" date="2020" name="Stud. Mycol.">
        <title>101 Dothideomycetes genomes: a test case for predicting lifestyles and emergence of pathogens.</title>
        <authorList>
            <person name="Haridas S."/>
            <person name="Albert R."/>
            <person name="Binder M."/>
            <person name="Bloem J."/>
            <person name="Labutti K."/>
            <person name="Salamov A."/>
            <person name="Andreopoulos B."/>
            <person name="Baker S."/>
            <person name="Barry K."/>
            <person name="Bills G."/>
            <person name="Bluhm B."/>
            <person name="Cannon C."/>
            <person name="Castanera R."/>
            <person name="Culley D."/>
            <person name="Daum C."/>
            <person name="Ezra D."/>
            <person name="Gonzalez J."/>
            <person name="Henrissat B."/>
            <person name="Kuo A."/>
            <person name="Liang C."/>
            <person name="Lipzen A."/>
            <person name="Lutzoni F."/>
            <person name="Magnuson J."/>
            <person name="Mondo S."/>
            <person name="Nolan M."/>
            <person name="Ohm R."/>
            <person name="Pangilinan J."/>
            <person name="Park H.-J."/>
            <person name="Ramirez L."/>
            <person name="Alfaro M."/>
            <person name="Sun H."/>
            <person name="Tritt A."/>
            <person name="Yoshinaga Y."/>
            <person name="Zwiers L.-H."/>
            <person name="Turgeon B."/>
            <person name="Goodwin S."/>
            <person name="Spatafora J."/>
            <person name="Crous P."/>
            <person name="Grigoriev I."/>
        </authorList>
    </citation>
    <scope>NUCLEOTIDE SEQUENCE</scope>
    <source>
        <strain evidence="1">CBS 279.74</strain>
    </source>
</reference>
<dbReference type="Proteomes" id="UP000799428">
    <property type="component" value="Unassembled WGS sequence"/>
</dbReference>
<evidence type="ECO:0000313" key="2">
    <source>
        <dbReference type="Proteomes" id="UP000799428"/>
    </source>
</evidence>
<gene>
    <name evidence="1" type="ORF">K504DRAFT_156913</name>
</gene>
<name>A0A6G1KPH2_9PLEO</name>
<dbReference type="AlphaFoldDB" id="A0A6G1KPH2"/>
<dbReference type="InterPro" id="IPR029063">
    <property type="entry name" value="SAM-dependent_MTases_sf"/>
</dbReference>
<proteinExistence type="predicted"/>
<dbReference type="EMBL" id="MU005765">
    <property type="protein sequence ID" value="KAF2714227.1"/>
    <property type="molecule type" value="Genomic_DNA"/>
</dbReference>
<organism evidence="1 2">
    <name type="scientific">Pleomassaria siparia CBS 279.74</name>
    <dbReference type="NCBI Taxonomy" id="1314801"/>
    <lineage>
        <taxon>Eukaryota</taxon>
        <taxon>Fungi</taxon>
        <taxon>Dikarya</taxon>
        <taxon>Ascomycota</taxon>
        <taxon>Pezizomycotina</taxon>
        <taxon>Dothideomycetes</taxon>
        <taxon>Pleosporomycetidae</taxon>
        <taxon>Pleosporales</taxon>
        <taxon>Pleomassariaceae</taxon>
        <taxon>Pleomassaria</taxon>
    </lineage>
</organism>
<keyword evidence="2" id="KW-1185">Reference proteome</keyword>
<evidence type="ECO:0000313" key="1">
    <source>
        <dbReference type="EMBL" id="KAF2714227.1"/>
    </source>
</evidence>
<dbReference type="OrthoDB" id="411785at2759"/>
<protein>
    <submittedName>
        <fullName evidence="1">Uncharacterized protein</fullName>
    </submittedName>
</protein>
<dbReference type="Gene3D" id="3.40.50.150">
    <property type="entry name" value="Vaccinia Virus protein VP39"/>
    <property type="match status" value="1"/>
</dbReference>
<accession>A0A6G1KPH2</accession>